<protein>
    <submittedName>
        <fullName evidence="1">Uncharacterized protein</fullName>
    </submittedName>
</protein>
<reference evidence="1" key="1">
    <citation type="submission" date="2014-11" db="EMBL/GenBank/DDBJ databases">
        <authorList>
            <person name="Amaro Gonzalez C."/>
        </authorList>
    </citation>
    <scope>NUCLEOTIDE SEQUENCE</scope>
</reference>
<organism evidence="1">
    <name type="scientific">Anguilla anguilla</name>
    <name type="common">European freshwater eel</name>
    <name type="synonym">Muraena anguilla</name>
    <dbReference type="NCBI Taxonomy" id="7936"/>
    <lineage>
        <taxon>Eukaryota</taxon>
        <taxon>Metazoa</taxon>
        <taxon>Chordata</taxon>
        <taxon>Craniata</taxon>
        <taxon>Vertebrata</taxon>
        <taxon>Euteleostomi</taxon>
        <taxon>Actinopterygii</taxon>
        <taxon>Neopterygii</taxon>
        <taxon>Teleostei</taxon>
        <taxon>Anguilliformes</taxon>
        <taxon>Anguillidae</taxon>
        <taxon>Anguilla</taxon>
    </lineage>
</organism>
<sequence length="47" mass="5334">MPHVSPYFIIFILKRLSVCSSQNFKNQGILLCLVKSLVVQDIESLLV</sequence>
<dbReference type="EMBL" id="GBXM01074258">
    <property type="protein sequence ID" value="JAH34319.1"/>
    <property type="molecule type" value="Transcribed_RNA"/>
</dbReference>
<proteinExistence type="predicted"/>
<dbReference type="AlphaFoldDB" id="A0A0E9RYM4"/>
<evidence type="ECO:0000313" key="1">
    <source>
        <dbReference type="EMBL" id="JAH34319.1"/>
    </source>
</evidence>
<name>A0A0E9RYM4_ANGAN</name>
<accession>A0A0E9RYM4</accession>
<reference evidence="1" key="2">
    <citation type="journal article" date="2015" name="Fish Shellfish Immunol.">
        <title>Early steps in the European eel (Anguilla anguilla)-Vibrio vulnificus interaction in the gills: Role of the RtxA13 toxin.</title>
        <authorList>
            <person name="Callol A."/>
            <person name="Pajuelo D."/>
            <person name="Ebbesson L."/>
            <person name="Teles M."/>
            <person name="MacKenzie S."/>
            <person name="Amaro C."/>
        </authorList>
    </citation>
    <scope>NUCLEOTIDE SEQUENCE</scope>
</reference>